<dbReference type="AlphaFoldDB" id="A0A165QWG2"/>
<protein>
    <submittedName>
        <fullName evidence="1">Uncharacterized protein</fullName>
    </submittedName>
</protein>
<organism evidence="1 2">
    <name type="scientific">Daedalea quercina L-15889</name>
    <dbReference type="NCBI Taxonomy" id="1314783"/>
    <lineage>
        <taxon>Eukaryota</taxon>
        <taxon>Fungi</taxon>
        <taxon>Dikarya</taxon>
        <taxon>Basidiomycota</taxon>
        <taxon>Agaricomycotina</taxon>
        <taxon>Agaricomycetes</taxon>
        <taxon>Polyporales</taxon>
        <taxon>Fomitopsis</taxon>
    </lineage>
</organism>
<dbReference type="EMBL" id="KV429054">
    <property type="protein sequence ID" value="KZT70016.1"/>
    <property type="molecule type" value="Genomic_DNA"/>
</dbReference>
<reference evidence="1 2" key="1">
    <citation type="journal article" date="2016" name="Mol. Biol. Evol.">
        <title>Comparative Genomics of Early-Diverging Mushroom-Forming Fungi Provides Insights into the Origins of Lignocellulose Decay Capabilities.</title>
        <authorList>
            <person name="Nagy L.G."/>
            <person name="Riley R."/>
            <person name="Tritt A."/>
            <person name="Adam C."/>
            <person name="Daum C."/>
            <person name="Floudas D."/>
            <person name="Sun H."/>
            <person name="Yadav J.S."/>
            <person name="Pangilinan J."/>
            <person name="Larsson K.H."/>
            <person name="Matsuura K."/>
            <person name="Barry K."/>
            <person name="Labutti K."/>
            <person name="Kuo R."/>
            <person name="Ohm R.A."/>
            <person name="Bhattacharya S.S."/>
            <person name="Shirouzu T."/>
            <person name="Yoshinaga Y."/>
            <person name="Martin F.M."/>
            <person name="Grigoriev I.V."/>
            <person name="Hibbett D.S."/>
        </authorList>
    </citation>
    <scope>NUCLEOTIDE SEQUENCE [LARGE SCALE GENOMIC DNA]</scope>
    <source>
        <strain evidence="1 2">L-15889</strain>
    </source>
</reference>
<evidence type="ECO:0000313" key="1">
    <source>
        <dbReference type="EMBL" id="KZT70016.1"/>
    </source>
</evidence>
<name>A0A165QWG2_9APHY</name>
<evidence type="ECO:0000313" key="2">
    <source>
        <dbReference type="Proteomes" id="UP000076727"/>
    </source>
</evidence>
<dbReference type="Proteomes" id="UP000076727">
    <property type="component" value="Unassembled WGS sequence"/>
</dbReference>
<proteinExistence type="predicted"/>
<accession>A0A165QWG2</accession>
<keyword evidence="2" id="KW-1185">Reference proteome</keyword>
<gene>
    <name evidence="1" type="ORF">DAEQUDRAFT_236467</name>
</gene>
<sequence length="136" mass="15346">MSVRSSCCKFHSFIPAPRHLELCVNVLASMRSDTGLARRSAIGLRSLKPRMPFIGRSLLLRPWERPYLVMIPFISQFIRVIRRTTMCLRRPSRGRIVRNIPSLARFAPMGDGGLHPLVSSSLRLHVPASLLTQQSA</sequence>